<evidence type="ECO:0000313" key="12">
    <source>
        <dbReference type="Proteomes" id="UP000002258"/>
    </source>
</evidence>
<evidence type="ECO:0000256" key="4">
    <source>
        <dbReference type="ARBA" id="ARBA00022692"/>
    </source>
</evidence>
<dbReference type="KEGG" id="pic:PICST_60861"/>
<feature type="compositionally biased region" description="Polar residues" evidence="8">
    <location>
        <begin position="1"/>
        <end position="11"/>
    </location>
</feature>
<evidence type="ECO:0000256" key="1">
    <source>
        <dbReference type="ARBA" id="ARBA00004141"/>
    </source>
</evidence>
<feature type="transmembrane region" description="Helical" evidence="9">
    <location>
        <begin position="319"/>
        <end position="339"/>
    </location>
</feature>
<sequence>MSSSTDVSAGSATPKERRKSFLDFGGPNSLANFASSYSRAQAYVGSSLLEQTASEVRINDEMSPNTSPFLRPSGDIEEGAILEDDEEITGFPAPNGYDHITTFQFPTTPTEETPLFHSEPSVRKMSVNSVSSFALITGSSTAPQTVFNSINTLLGIAMLTLPFGMKLTGWVLGTAMLAVSSVLTATTAKFLGRILRKHRGLRTYGDISHLYGGPTFSFFVTGLFSLDLLMASLSLILLFTDSFLLLLPGVKPAVFKAAIVAAGFLLSLFPLTILSILSLIGILCTVCIIIVIVFCGFLVETPPGSLLVPAATNLWPSDIKHVFLSLGIFMAPWGGHPVFPELYNDMRHPSKFSNCCNVSFAITFSFDYFIAVIGFVMYGLTCEDSIIKNLMSNPNYPAWVNPLICFFMGLIPVSKLPLITKPIVTVYESILGLHTHQLQHQKKSGVVEKPHDPHFYTRILCRFIYCSFLLAVSLTINSFGKLVSFVGAAICFTLCLVLPFLFYLHFFKEELSKIQQYFLVMGIVIGIAGSILGTYASITMDVNI</sequence>
<dbReference type="OrthoDB" id="655540at2759"/>
<dbReference type="eggNOG" id="KOG1303">
    <property type="taxonomic scope" value="Eukaryota"/>
</dbReference>
<feature type="region of interest" description="Disordered" evidence="8">
    <location>
        <begin position="55"/>
        <end position="74"/>
    </location>
</feature>
<evidence type="ECO:0000256" key="8">
    <source>
        <dbReference type="SAM" id="MobiDB-lite"/>
    </source>
</evidence>
<feature type="transmembrane region" description="Helical" evidence="9">
    <location>
        <begin position="170"/>
        <end position="195"/>
    </location>
</feature>
<name>A3LW09_PICST</name>
<keyword evidence="5" id="KW-0029">Amino-acid transport</keyword>
<feature type="transmembrane region" description="Helical" evidence="9">
    <location>
        <begin position="459"/>
        <end position="476"/>
    </location>
</feature>
<reference evidence="11 12" key="1">
    <citation type="journal article" date="2007" name="Nat. Biotechnol.">
        <title>Genome sequence of the lignocellulose-bioconverting and xylose-fermenting yeast Pichia stipitis.</title>
        <authorList>
            <person name="Jeffries T.W."/>
            <person name="Grigoriev I.V."/>
            <person name="Grimwood J."/>
            <person name="Laplaza J.M."/>
            <person name="Aerts A."/>
            <person name="Salamov A."/>
            <person name="Schmutz J."/>
            <person name="Lindquist E."/>
            <person name="Dehal P."/>
            <person name="Shapiro H."/>
            <person name="Jin Y.S."/>
            <person name="Passoth V."/>
            <person name="Richardson P.M."/>
        </authorList>
    </citation>
    <scope>NUCLEOTIDE SEQUENCE [LARGE SCALE GENOMIC DNA]</scope>
    <source>
        <strain evidence="12">ATCC 58785 / CBS 6054 / NBRC 10063 / NRRL Y-11545</strain>
    </source>
</reference>
<dbReference type="HOGENOM" id="CLU_009646_8_2_1"/>
<keyword evidence="3" id="KW-0813">Transport</keyword>
<protein>
    <recommendedName>
        <fullName evidence="10">Amino acid transporter transmembrane domain-containing protein</fullName>
    </recommendedName>
</protein>
<feature type="transmembrane region" description="Helical" evidence="9">
    <location>
        <begin position="396"/>
        <end position="413"/>
    </location>
</feature>
<dbReference type="AlphaFoldDB" id="A3LW09"/>
<dbReference type="GO" id="GO:0005774">
    <property type="term" value="C:vacuolar membrane"/>
    <property type="evidence" value="ECO:0007669"/>
    <property type="project" value="TreeGrafter"/>
</dbReference>
<dbReference type="InterPro" id="IPR013057">
    <property type="entry name" value="AA_transpt_TM"/>
</dbReference>
<dbReference type="STRING" id="322104.A3LW09"/>
<dbReference type="Proteomes" id="UP000002258">
    <property type="component" value="Chromosome 5"/>
</dbReference>
<dbReference type="Pfam" id="PF01490">
    <property type="entry name" value="Aa_trans"/>
    <property type="match status" value="1"/>
</dbReference>
<evidence type="ECO:0000256" key="2">
    <source>
        <dbReference type="ARBA" id="ARBA00008066"/>
    </source>
</evidence>
<dbReference type="GO" id="GO:0015179">
    <property type="term" value="F:L-amino acid transmembrane transporter activity"/>
    <property type="evidence" value="ECO:0007669"/>
    <property type="project" value="TreeGrafter"/>
</dbReference>
<organism evidence="11 12">
    <name type="scientific">Scheffersomyces stipitis (strain ATCC 58785 / CBS 6054 / NBRC 10063 / NRRL Y-11545)</name>
    <name type="common">Yeast</name>
    <name type="synonym">Pichia stipitis</name>
    <dbReference type="NCBI Taxonomy" id="322104"/>
    <lineage>
        <taxon>Eukaryota</taxon>
        <taxon>Fungi</taxon>
        <taxon>Dikarya</taxon>
        <taxon>Ascomycota</taxon>
        <taxon>Saccharomycotina</taxon>
        <taxon>Pichiomycetes</taxon>
        <taxon>Debaryomycetaceae</taxon>
        <taxon>Scheffersomyces</taxon>
    </lineage>
</organism>
<dbReference type="PANTHER" id="PTHR22950">
    <property type="entry name" value="AMINO ACID TRANSPORTER"/>
    <property type="match status" value="1"/>
</dbReference>
<feature type="transmembrane region" description="Helical" evidence="9">
    <location>
        <begin position="517"/>
        <end position="538"/>
    </location>
</feature>
<dbReference type="OMA" id="AICYTVC"/>
<evidence type="ECO:0000313" key="11">
    <source>
        <dbReference type="EMBL" id="ABN66880.2"/>
    </source>
</evidence>
<keyword evidence="6 9" id="KW-1133">Transmembrane helix</keyword>
<evidence type="ECO:0000256" key="5">
    <source>
        <dbReference type="ARBA" id="ARBA00022970"/>
    </source>
</evidence>
<feature type="transmembrane region" description="Helical" evidence="9">
    <location>
        <begin position="252"/>
        <end position="269"/>
    </location>
</feature>
<feature type="transmembrane region" description="Helical" evidence="9">
    <location>
        <begin position="276"/>
        <end position="299"/>
    </location>
</feature>
<evidence type="ECO:0000256" key="6">
    <source>
        <dbReference type="ARBA" id="ARBA00022989"/>
    </source>
</evidence>
<dbReference type="GeneID" id="4839405"/>
<comment type="similarity">
    <text evidence="2">Belongs to the amino acid/polyamine transporter 2 family.</text>
</comment>
<evidence type="ECO:0000256" key="7">
    <source>
        <dbReference type="ARBA" id="ARBA00023136"/>
    </source>
</evidence>
<dbReference type="InParanoid" id="A3LW09"/>
<evidence type="ECO:0000259" key="10">
    <source>
        <dbReference type="Pfam" id="PF01490"/>
    </source>
</evidence>
<proteinExistence type="inferred from homology"/>
<dbReference type="EMBL" id="CP000499">
    <property type="protein sequence ID" value="ABN66880.2"/>
    <property type="molecule type" value="Genomic_DNA"/>
</dbReference>
<gene>
    <name evidence="11" type="ORF">PICST_60861</name>
</gene>
<dbReference type="PANTHER" id="PTHR22950:SF692">
    <property type="entry name" value="TRANSMEMBRANE AMINO ACID TRANSPORTER FAMILY PROTEIN"/>
    <property type="match status" value="1"/>
</dbReference>
<dbReference type="RefSeq" id="XP_001384909.2">
    <property type="nucleotide sequence ID" value="XM_001384872.1"/>
</dbReference>
<keyword evidence="12" id="KW-1185">Reference proteome</keyword>
<keyword evidence="4 9" id="KW-0812">Transmembrane</keyword>
<comment type="subcellular location">
    <subcellularLocation>
        <location evidence="1">Membrane</location>
        <topology evidence="1">Multi-pass membrane protein</topology>
    </subcellularLocation>
</comment>
<feature type="domain" description="Amino acid transporter transmembrane" evidence="10">
    <location>
        <begin position="139"/>
        <end position="538"/>
    </location>
</feature>
<feature type="region of interest" description="Disordered" evidence="8">
    <location>
        <begin position="1"/>
        <end position="23"/>
    </location>
</feature>
<evidence type="ECO:0000256" key="3">
    <source>
        <dbReference type="ARBA" id="ARBA00022448"/>
    </source>
</evidence>
<feature type="transmembrane region" description="Helical" evidence="9">
    <location>
        <begin position="482"/>
        <end position="505"/>
    </location>
</feature>
<accession>A3LW09</accession>
<feature type="transmembrane region" description="Helical" evidence="9">
    <location>
        <begin position="216"/>
        <end position="240"/>
    </location>
</feature>
<feature type="transmembrane region" description="Helical" evidence="9">
    <location>
        <begin position="360"/>
        <end position="381"/>
    </location>
</feature>
<keyword evidence="7 9" id="KW-0472">Membrane</keyword>
<evidence type="ECO:0000256" key="9">
    <source>
        <dbReference type="SAM" id="Phobius"/>
    </source>
</evidence>